<sequence>MTTRTSHDGVRLRSSPLQKALSHVMTAKEDPPASPVAQAPGLGTHQEVEETSLPVQPGHQKFVLTDPVAFRYLEEDTSTTVIDRRRGLFGYECYVVEQWTTSRTHPTFIITTYTGDSSHRVVVGVLSVPTDESTWSPRLRVYFKALNRYHARRRDTPLGILMVTNLSGFPSSLTVVPVPGGDVRKHRFDFFVNEDLKRLGCSGRAGLALSQPAAATVAKFHQLYRTSDKNDVYKSVIELVKLCQSALTLFDKLEIDYADGLLCDVTERAINDWWVETGSDHYHIEPHDGILGPTTVSGLLGLLMGARNRLHSVNASVTKDPFDVESMKRGISAFQKQQRLPRTRRLDRRTLDRLYRVTQKAADKERWTVPKAVKHTVAELSGKGGEMLVDAVGRRDKAGIAEIETVDIDRFVQLVYGDRAKWLWWGKPVKKSKVPEEVQQEPKLNERLVFKDDDHGGFTWVAGRKSTIDGGPPQSRREQDKEYDDFVRPTPTEEDGSDVDEIAKPSLFKRATNLKDEAKGGIGTVRRAVGLGHRRLPSTEQVPTSPVEQGKRPTMLRSYSSPVSSPNSPQAQKKADRPMPSVKESSSRLNIVLGRKRAGTAETFRSTSGAHGQDASRDSLTLPDDDAPEVGATTLEQEGDTDASRTGTGTATASIAGSIYNGLDLNERLSTGPGTGMDVSNLLKRTVSESQCVDVVQPHSDLAFPRHLSFSLAEESVLQWSHLTDDILDPFYDQPAAQLAAEELTAKQAKQLRFMLNTLESQTGTWTTTEIVKLRDILDQCDRDQDKLDSMHDPHVQSVREIQVHSEAVLREEKERLEEGVKEIETLAAKLEYEIDGLRGKVEDVEAGVLDYEKGVGRVEERVRELEKESEKQGWSCVVQ</sequence>
<dbReference type="GO" id="GO:0070822">
    <property type="term" value="C:Sin3-type complex"/>
    <property type="evidence" value="ECO:0007669"/>
    <property type="project" value="TreeGrafter"/>
</dbReference>
<dbReference type="eggNOG" id="ENOG502QT8Q">
    <property type="taxonomic scope" value="Eukaryota"/>
</dbReference>
<feature type="compositionally biased region" description="Basic and acidic residues" evidence="2">
    <location>
        <begin position="475"/>
        <end position="487"/>
    </location>
</feature>
<gene>
    <name evidence="4" type="ORF">DOTSEDRAFT_70192</name>
</gene>
<dbReference type="InterPro" id="IPR038919">
    <property type="entry name" value="STB2/STB2"/>
</dbReference>
<dbReference type="HOGENOM" id="CLU_010065_0_0_1"/>
<feature type="compositionally biased region" description="Low complexity" evidence="2">
    <location>
        <begin position="558"/>
        <end position="569"/>
    </location>
</feature>
<feature type="region of interest" description="Disordered" evidence="2">
    <location>
        <begin position="525"/>
        <end position="649"/>
    </location>
</feature>
<dbReference type="STRING" id="675120.N1PT48"/>
<evidence type="ECO:0000313" key="5">
    <source>
        <dbReference type="Proteomes" id="UP000016933"/>
    </source>
</evidence>
<dbReference type="AlphaFoldDB" id="N1PT48"/>
<evidence type="ECO:0000313" key="4">
    <source>
        <dbReference type="EMBL" id="EME46108.1"/>
    </source>
</evidence>
<organism evidence="4 5">
    <name type="scientific">Dothistroma septosporum (strain NZE10 / CBS 128990)</name>
    <name type="common">Red band needle blight fungus</name>
    <name type="synonym">Mycosphaerella pini</name>
    <dbReference type="NCBI Taxonomy" id="675120"/>
    <lineage>
        <taxon>Eukaryota</taxon>
        <taxon>Fungi</taxon>
        <taxon>Dikarya</taxon>
        <taxon>Ascomycota</taxon>
        <taxon>Pezizomycotina</taxon>
        <taxon>Dothideomycetes</taxon>
        <taxon>Dothideomycetidae</taxon>
        <taxon>Mycosphaerellales</taxon>
        <taxon>Mycosphaerellaceae</taxon>
        <taxon>Dothistroma</taxon>
    </lineage>
</organism>
<accession>N1PT48</accession>
<dbReference type="Proteomes" id="UP000016933">
    <property type="component" value="Unassembled WGS sequence"/>
</dbReference>
<reference evidence="5" key="1">
    <citation type="journal article" date="2012" name="PLoS Genet.">
        <title>The genomes of the fungal plant pathogens Cladosporium fulvum and Dothistroma septosporum reveal adaptation to different hosts and lifestyles but also signatures of common ancestry.</title>
        <authorList>
            <person name="de Wit P.J.G.M."/>
            <person name="van der Burgt A."/>
            <person name="Oekmen B."/>
            <person name="Stergiopoulos I."/>
            <person name="Abd-Elsalam K.A."/>
            <person name="Aerts A.L."/>
            <person name="Bahkali A.H."/>
            <person name="Beenen H.G."/>
            <person name="Chettri P."/>
            <person name="Cox M.P."/>
            <person name="Datema E."/>
            <person name="de Vries R.P."/>
            <person name="Dhillon B."/>
            <person name="Ganley A.R."/>
            <person name="Griffiths S.A."/>
            <person name="Guo Y."/>
            <person name="Hamelin R.C."/>
            <person name="Henrissat B."/>
            <person name="Kabir M.S."/>
            <person name="Jashni M.K."/>
            <person name="Kema G."/>
            <person name="Klaubauf S."/>
            <person name="Lapidus A."/>
            <person name="Levasseur A."/>
            <person name="Lindquist E."/>
            <person name="Mehrabi R."/>
            <person name="Ohm R.A."/>
            <person name="Owen T.J."/>
            <person name="Salamov A."/>
            <person name="Schwelm A."/>
            <person name="Schijlen E."/>
            <person name="Sun H."/>
            <person name="van den Burg H.A."/>
            <person name="van Ham R.C.H.J."/>
            <person name="Zhang S."/>
            <person name="Goodwin S.B."/>
            <person name="Grigoriev I.V."/>
            <person name="Collemare J."/>
            <person name="Bradshaw R.E."/>
        </authorList>
    </citation>
    <scope>NUCLEOTIDE SEQUENCE [LARGE SCALE GENOMIC DNA]</scope>
    <source>
        <strain evidence="5">NZE10 / CBS 128990</strain>
    </source>
</reference>
<dbReference type="InterPro" id="IPR059025">
    <property type="entry name" value="STB6_N"/>
</dbReference>
<keyword evidence="1" id="KW-0175">Coiled coil</keyword>
<evidence type="ECO:0000256" key="1">
    <source>
        <dbReference type="SAM" id="Coils"/>
    </source>
</evidence>
<dbReference type="PANTHER" id="PTHR31011">
    <property type="entry name" value="PROTEIN STB2-RELATED"/>
    <property type="match status" value="1"/>
</dbReference>
<dbReference type="OMA" id="IEYESHS"/>
<dbReference type="OrthoDB" id="19806at2759"/>
<dbReference type="PANTHER" id="PTHR31011:SF2">
    <property type="entry name" value="PROTEIN STB2-RELATED"/>
    <property type="match status" value="1"/>
</dbReference>
<proteinExistence type="predicted"/>
<feature type="coiled-coil region" evidence="1">
    <location>
        <begin position="807"/>
        <end position="869"/>
    </location>
</feature>
<feature type="compositionally biased region" description="Polar residues" evidence="2">
    <location>
        <begin position="538"/>
        <end position="547"/>
    </location>
</feature>
<protein>
    <recommendedName>
        <fullName evidence="3">STB6-like N-terminal domain-containing protein</fullName>
    </recommendedName>
</protein>
<evidence type="ECO:0000259" key="3">
    <source>
        <dbReference type="Pfam" id="PF25995"/>
    </source>
</evidence>
<name>N1PT48_DOTSN</name>
<feature type="region of interest" description="Disordered" evidence="2">
    <location>
        <begin position="461"/>
        <end position="504"/>
    </location>
</feature>
<keyword evidence="5" id="KW-1185">Reference proteome</keyword>
<evidence type="ECO:0000256" key="2">
    <source>
        <dbReference type="SAM" id="MobiDB-lite"/>
    </source>
</evidence>
<feature type="domain" description="STB6-like N-terminal" evidence="3">
    <location>
        <begin position="60"/>
        <end position="199"/>
    </location>
</feature>
<reference evidence="4 5" key="2">
    <citation type="journal article" date="2012" name="PLoS Pathog.">
        <title>Diverse lifestyles and strategies of plant pathogenesis encoded in the genomes of eighteen Dothideomycetes fungi.</title>
        <authorList>
            <person name="Ohm R.A."/>
            <person name="Feau N."/>
            <person name="Henrissat B."/>
            <person name="Schoch C.L."/>
            <person name="Horwitz B.A."/>
            <person name="Barry K.W."/>
            <person name="Condon B.J."/>
            <person name="Copeland A.C."/>
            <person name="Dhillon B."/>
            <person name="Glaser F."/>
            <person name="Hesse C.N."/>
            <person name="Kosti I."/>
            <person name="LaButti K."/>
            <person name="Lindquist E.A."/>
            <person name="Lucas S."/>
            <person name="Salamov A.A."/>
            <person name="Bradshaw R.E."/>
            <person name="Ciuffetti L."/>
            <person name="Hamelin R.C."/>
            <person name="Kema G.H.J."/>
            <person name="Lawrence C."/>
            <person name="Scott J.A."/>
            <person name="Spatafora J.W."/>
            <person name="Turgeon B.G."/>
            <person name="de Wit P.J.G.M."/>
            <person name="Zhong S."/>
            <person name="Goodwin S.B."/>
            <person name="Grigoriev I.V."/>
        </authorList>
    </citation>
    <scope>NUCLEOTIDE SEQUENCE [LARGE SCALE GENOMIC DNA]</scope>
    <source>
        <strain evidence="5">NZE10 / CBS 128990</strain>
    </source>
</reference>
<dbReference type="Pfam" id="PF25995">
    <property type="entry name" value="STB6_N"/>
    <property type="match status" value="1"/>
</dbReference>
<dbReference type="EMBL" id="KB446537">
    <property type="protein sequence ID" value="EME46108.1"/>
    <property type="molecule type" value="Genomic_DNA"/>
</dbReference>